<reference evidence="3" key="1">
    <citation type="submission" date="2022-07" db="EMBL/GenBank/DDBJ databases">
        <title>Arcobacter roscoffensis sp. nov., a marine bacterium isolated from coastal seawater collected from Roscoff, France.</title>
        <authorList>
            <person name="Pascual J."/>
            <person name="Lepeaux C."/>
            <person name="Methner A."/>
            <person name="Overmann J."/>
        </authorList>
    </citation>
    <scope>NUCLEOTIDE SEQUENCE</scope>
    <source>
        <strain evidence="3">ARW1-2F2</strain>
    </source>
</reference>
<proteinExistence type="predicted"/>
<evidence type="ECO:0000256" key="1">
    <source>
        <dbReference type="ARBA" id="ARBA00022448"/>
    </source>
</evidence>
<dbReference type="PANTHER" id="PTHR30097:SF15">
    <property type="entry name" value="CATION EFFLUX SYSTEM PROTEIN CUSB"/>
    <property type="match status" value="1"/>
</dbReference>
<dbReference type="PANTHER" id="PTHR30097">
    <property type="entry name" value="CATION EFFLUX SYSTEM PROTEIN CUSB"/>
    <property type="match status" value="1"/>
</dbReference>
<dbReference type="SUPFAM" id="SSF111369">
    <property type="entry name" value="HlyD-like secretion proteins"/>
    <property type="match status" value="1"/>
</dbReference>
<dbReference type="Gene3D" id="2.40.420.20">
    <property type="match status" value="1"/>
</dbReference>
<keyword evidence="1" id="KW-0813">Transport</keyword>
<gene>
    <name evidence="3" type="ORF">NJU99_00570</name>
</gene>
<accession>A0ABY5E6F4</accession>
<sequence>MKKYYFKSAVFLSIFIFTSLNAKIIEVEQLFNRKTVKVKQEELSITKSFYGKMAIDESKVVDVVTRFDGFVTNLKANKTFMKVNKNEELFQVYSDEIYSTQKELQIAKRVNKALYLSTLEKLKALDINKKELEKIKRNKLSYNGVKVYSPINAIVLQKNINHKGAIKKGNLLLQLANIEKLWFIANIYQKDLNFLKDEMKALVYVDGISNPIKTKLDYVYPTVDEKDKSVDVRFVVDNKDLKLYPNMFGNIKLKSIQKTMLTLPKTAVLSKGSEYYVFKPISKKEFEPVKIEAKRLSSYKYEILDGLEEGDEVINNALFLLDSDAVTNALYDSDTDDDW</sequence>
<dbReference type="EMBL" id="CP100595">
    <property type="protein sequence ID" value="UTJ06618.1"/>
    <property type="molecule type" value="Genomic_DNA"/>
</dbReference>
<dbReference type="InterPro" id="IPR051909">
    <property type="entry name" value="MFP_Cation_Efflux"/>
</dbReference>
<keyword evidence="4" id="KW-1185">Reference proteome</keyword>
<feature type="domain" description="CusB-like beta-barrel" evidence="2">
    <location>
        <begin position="180"/>
        <end position="255"/>
    </location>
</feature>
<evidence type="ECO:0000313" key="4">
    <source>
        <dbReference type="Proteomes" id="UP001060012"/>
    </source>
</evidence>
<organism evidence="3 4">
    <name type="scientific">Arcobacter roscoffensis</name>
    <dbReference type="NCBI Taxonomy" id="2961520"/>
    <lineage>
        <taxon>Bacteria</taxon>
        <taxon>Pseudomonadati</taxon>
        <taxon>Campylobacterota</taxon>
        <taxon>Epsilonproteobacteria</taxon>
        <taxon>Campylobacterales</taxon>
        <taxon>Arcobacteraceae</taxon>
        <taxon>Arcobacter</taxon>
    </lineage>
</organism>
<protein>
    <submittedName>
        <fullName evidence="3">Efflux RND transporter periplasmic adaptor subunit</fullName>
    </submittedName>
</protein>
<dbReference type="Proteomes" id="UP001060012">
    <property type="component" value="Chromosome"/>
</dbReference>
<dbReference type="Pfam" id="PF25954">
    <property type="entry name" value="Beta-barrel_RND_2"/>
    <property type="match status" value="1"/>
</dbReference>
<dbReference type="RefSeq" id="WP_254576797.1">
    <property type="nucleotide sequence ID" value="NZ_CP100595.1"/>
</dbReference>
<name>A0ABY5E6F4_9BACT</name>
<dbReference type="InterPro" id="IPR058792">
    <property type="entry name" value="Beta-barrel_RND_2"/>
</dbReference>
<evidence type="ECO:0000313" key="3">
    <source>
        <dbReference type="EMBL" id="UTJ06618.1"/>
    </source>
</evidence>
<evidence type="ECO:0000259" key="2">
    <source>
        <dbReference type="Pfam" id="PF25954"/>
    </source>
</evidence>
<dbReference type="Gene3D" id="2.40.30.170">
    <property type="match status" value="1"/>
</dbReference>